<feature type="domain" description="C3H1-type" evidence="6">
    <location>
        <begin position="310"/>
        <end position="331"/>
    </location>
</feature>
<dbReference type="GO" id="GO:0008270">
    <property type="term" value="F:zinc ion binding"/>
    <property type="evidence" value="ECO:0007669"/>
    <property type="project" value="UniProtKB-KW"/>
</dbReference>
<keyword evidence="1 4" id="KW-0479">Metal-binding</keyword>
<organism evidence="8">
    <name type="scientific">Dissoconium aciculare CBS 342.82</name>
    <dbReference type="NCBI Taxonomy" id="1314786"/>
    <lineage>
        <taxon>Eukaryota</taxon>
        <taxon>Fungi</taxon>
        <taxon>Dikarya</taxon>
        <taxon>Ascomycota</taxon>
        <taxon>Pezizomycotina</taxon>
        <taxon>Dothideomycetes</taxon>
        <taxon>Dothideomycetidae</taxon>
        <taxon>Mycosphaerellales</taxon>
        <taxon>Dissoconiaceae</taxon>
        <taxon>Dissoconium</taxon>
    </lineage>
</organism>
<evidence type="ECO:0000256" key="4">
    <source>
        <dbReference type="PROSITE-ProRule" id="PRU00723"/>
    </source>
</evidence>
<proteinExistence type="predicted"/>
<dbReference type="PANTHER" id="PTHR46156">
    <property type="entry name" value="CCCH ZINGC FINGER"/>
    <property type="match status" value="1"/>
</dbReference>
<dbReference type="GeneID" id="54360332"/>
<dbReference type="Proteomes" id="UP000504637">
    <property type="component" value="Unplaced"/>
</dbReference>
<feature type="zinc finger region" description="C3H1-type" evidence="4">
    <location>
        <begin position="276"/>
        <end position="304"/>
    </location>
</feature>
<reference evidence="8" key="2">
    <citation type="submission" date="2020-04" db="EMBL/GenBank/DDBJ databases">
        <authorList>
            <consortium name="NCBI Genome Project"/>
        </authorList>
    </citation>
    <scope>NUCLEOTIDE SEQUENCE</scope>
    <source>
        <strain evidence="8">CBS 342.82</strain>
    </source>
</reference>
<feature type="compositionally biased region" description="Polar residues" evidence="5">
    <location>
        <begin position="16"/>
        <end position="36"/>
    </location>
</feature>
<reference evidence="8" key="1">
    <citation type="submission" date="2020-01" db="EMBL/GenBank/DDBJ databases">
        <authorList>
            <consortium name="DOE Joint Genome Institute"/>
            <person name="Haridas S."/>
            <person name="Albert R."/>
            <person name="Binder M."/>
            <person name="Bloem J."/>
            <person name="Labutti K."/>
            <person name="Salamov A."/>
            <person name="Andreopoulos B."/>
            <person name="Baker S.E."/>
            <person name="Barry K."/>
            <person name="Bills G."/>
            <person name="Bluhm B.H."/>
            <person name="Cannon C."/>
            <person name="Castanera R."/>
            <person name="Culley D.E."/>
            <person name="Daum C."/>
            <person name="Ezra D."/>
            <person name="Gonzalez J.B."/>
            <person name="Henrissat B."/>
            <person name="Kuo A."/>
            <person name="Liang C."/>
            <person name="Lipzen A."/>
            <person name="Lutzoni F."/>
            <person name="Magnuson J."/>
            <person name="Mondo S."/>
            <person name="Nolan M."/>
            <person name="Ohm R."/>
            <person name="Pangilinan J."/>
            <person name="Park H.-J."/>
            <person name="Ramirez L."/>
            <person name="Alfaro M."/>
            <person name="Sun H."/>
            <person name="Tritt A."/>
            <person name="Yoshinaga Y."/>
            <person name="Zwiers L.-H."/>
            <person name="Turgeon B.G."/>
            <person name="Goodwin S.B."/>
            <person name="Spatafora J.W."/>
            <person name="Crous P.W."/>
            <person name="Grigoriev I.V."/>
        </authorList>
    </citation>
    <scope>NUCLEOTIDE SEQUENCE</scope>
    <source>
        <strain evidence="8">CBS 342.82</strain>
    </source>
</reference>
<dbReference type="PANTHER" id="PTHR46156:SF1">
    <property type="entry name" value="ZINC FINGER CCCH DOMAIN-CONTAINING PROTEIN 3"/>
    <property type="match status" value="1"/>
</dbReference>
<evidence type="ECO:0000256" key="2">
    <source>
        <dbReference type="ARBA" id="ARBA00022771"/>
    </source>
</evidence>
<dbReference type="Gene3D" id="4.10.1000.10">
    <property type="entry name" value="Zinc finger, CCCH-type"/>
    <property type="match status" value="2"/>
</dbReference>
<protein>
    <recommendedName>
        <fullName evidence="6">C3H1-type domain-containing protein</fullName>
    </recommendedName>
</protein>
<feature type="region of interest" description="Disordered" evidence="5">
    <location>
        <begin position="390"/>
        <end position="453"/>
    </location>
</feature>
<dbReference type="SMART" id="SM00356">
    <property type="entry name" value="ZnF_C3H1"/>
    <property type="match status" value="4"/>
</dbReference>
<evidence type="ECO:0000256" key="5">
    <source>
        <dbReference type="SAM" id="MobiDB-lite"/>
    </source>
</evidence>
<sequence>MDENARLQARIAALSGQIQQHKQRPTSNSQYGHQSSAPYAAPYAYRDPRWAPYPRGGRGGRGGRAGYATSHKNRTLVLNGSQALAPTAQSGEATANTSDATTATQGADYISARSAGKHQLMNKTTYDREMKQKQGQHDDSDAIRKAALDAAVPVSQVGQSSAQNRHELTISGLQFRMADDGSKLYRVSGETARGTMTERMLKICVSDGPQETPKTAKIADVIFIRTKRGNLVRASASKSNSRYNYARDSDVQRPHPLTDVAGKCPFGPGCRFAHDPNKVAICKDFLRSGQCPSGKHCDLSHEPTYHRVTACAHFLRGNCTNDACRYPHVHVSPTAPVCRAFATLGYCAKGAECPRRHVIECPDYSNHGHCAAREKGTCQLPHIDRAHTLRKAAKRQGTGGLQDDSDISSGDEAADMDLDDDADDDSDGPEDFTMTVDGHSHELTQQDDFVSFA</sequence>
<feature type="domain" description="C3H1-type" evidence="6">
    <location>
        <begin position="332"/>
        <end position="360"/>
    </location>
</feature>
<dbReference type="FunFam" id="4.10.1000.10:FF:000035">
    <property type="entry name" value="CCCH zinc finger protein, variant"/>
    <property type="match status" value="1"/>
</dbReference>
<dbReference type="OrthoDB" id="410307at2759"/>
<feature type="compositionally biased region" description="Acidic residues" evidence="5">
    <location>
        <begin position="412"/>
        <end position="430"/>
    </location>
</feature>
<evidence type="ECO:0000313" key="7">
    <source>
        <dbReference type="Proteomes" id="UP000504637"/>
    </source>
</evidence>
<evidence type="ECO:0000313" key="8">
    <source>
        <dbReference type="RefSeq" id="XP_033460830.1"/>
    </source>
</evidence>
<feature type="zinc finger region" description="C3H1-type" evidence="4">
    <location>
        <begin position="332"/>
        <end position="360"/>
    </location>
</feature>
<reference evidence="8" key="3">
    <citation type="submission" date="2025-08" db="UniProtKB">
        <authorList>
            <consortium name="RefSeq"/>
        </authorList>
    </citation>
    <scope>IDENTIFICATION</scope>
    <source>
        <strain evidence="8">CBS 342.82</strain>
    </source>
</reference>
<dbReference type="SUPFAM" id="SSF90229">
    <property type="entry name" value="CCCH zinc finger"/>
    <property type="match status" value="2"/>
</dbReference>
<dbReference type="InterPro" id="IPR000571">
    <property type="entry name" value="Znf_CCCH"/>
</dbReference>
<accession>A0A6J3M874</accession>
<dbReference type="GO" id="GO:0005634">
    <property type="term" value="C:nucleus"/>
    <property type="evidence" value="ECO:0007669"/>
    <property type="project" value="TreeGrafter"/>
</dbReference>
<feature type="domain" description="C3H1-type" evidence="6">
    <location>
        <begin position="276"/>
        <end position="304"/>
    </location>
</feature>
<name>A0A6J3M874_9PEZI</name>
<evidence type="ECO:0000256" key="1">
    <source>
        <dbReference type="ARBA" id="ARBA00022723"/>
    </source>
</evidence>
<dbReference type="InterPro" id="IPR036855">
    <property type="entry name" value="Znf_CCCH_sf"/>
</dbReference>
<dbReference type="PROSITE" id="PS50103">
    <property type="entry name" value="ZF_C3H1"/>
    <property type="match status" value="3"/>
</dbReference>
<keyword evidence="3 4" id="KW-0862">Zinc</keyword>
<feature type="zinc finger region" description="C3H1-type" evidence="4">
    <location>
        <begin position="310"/>
        <end position="331"/>
    </location>
</feature>
<evidence type="ECO:0000256" key="3">
    <source>
        <dbReference type="ARBA" id="ARBA00022833"/>
    </source>
</evidence>
<keyword evidence="7" id="KW-1185">Reference proteome</keyword>
<gene>
    <name evidence="8" type="ORF">K489DRAFT_356134</name>
</gene>
<keyword evidence="2 4" id="KW-0863">Zinc-finger</keyword>
<evidence type="ECO:0000259" key="6">
    <source>
        <dbReference type="PROSITE" id="PS50103"/>
    </source>
</evidence>
<dbReference type="AlphaFoldDB" id="A0A6J3M874"/>
<dbReference type="RefSeq" id="XP_033460830.1">
    <property type="nucleotide sequence ID" value="XM_033602532.1"/>
</dbReference>
<feature type="region of interest" description="Disordered" evidence="5">
    <location>
        <begin position="15"/>
        <end position="36"/>
    </location>
</feature>